<feature type="region of interest" description="Disordered" evidence="1">
    <location>
        <begin position="93"/>
        <end position="127"/>
    </location>
</feature>
<evidence type="ECO:0000256" key="1">
    <source>
        <dbReference type="SAM" id="MobiDB-lite"/>
    </source>
</evidence>
<comment type="caution">
    <text evidence="2">The sequence shown here is derived from an EMBL/GenBank/DDBJ whole genome shotgun (WGS) entry which is preliminary data.</text>
</comment>
<name>A0ABS8Y6B8_DATST</name>
<dbReference type="EMBL" id="JACEIK010025799">
    <property type="protein sequence ID" value="MCE5166534.1"/>
    <property type="molecule type" value="Genomic_DNA"/>
</dbReference>
<feature type="compositionally biased region" description="Polar residues" evidence="1">
    <location>
        <begin position="27"/>
        <end position="48"/>
    </location>
</feature>
<dbReference type="Proteomes" id="UP000823775">
    <property type="component" value="Unassembled WGS sequence"/>
</dbReference>
<evidence type="ECO:0000313" key="2">
    <source>
        <dbReference type="EMBL" id="MCE5166534.1"/>
    </source>
</evidence>
<feature type="region of interest" description="Disordered" evidence="1">
    <location>
        <begin position="1"/>
        <end position="63"/>
    </location>
</feature>
<feature type="region of interest" description="Disordered" evidence="1">
    <location>
        <begin position="142"/>
        <end position="166"/>
    </location>
</feature>
<gene>
    <name evidence="2" type="ORF">HAX54_021453</name>
</gene>
<organism evidence="2 3">
    <name type="scientific">Datura stramonium</name>
    <name type="common">Jimsonweed</name>
    <name type="synonym">Common thornapple</name>
    <dbReference type="NCBI Taxonomy" id="4076"/>
    <lineage>
        <taxon>Eukaryota</taxon>
        <taxon>Viridiplantae</taxon>
        <taxon>Streptophyta</taxon>
        <taxon>Embryophyta</taxon>
        <taxon>Tracheophyta</taxon>
        <taxon>Spermatophyta</taxon>
        <taxon>Magnoliopsida</taxon>
        <taxon>eudicotyledons</taxon>
        <taxon>Gunneridae</taxon>
        <taxon>Pentapetalae</taxon>
        <taxon>asterids</taxon>
        <taxon>lamiids</taxon>
        <taxon>Solanales</taxon>
        <taxon>Solanaceae</taxon>
        <taxon>Solanoideae</taxon>
        <taxon>Datureae</taxon>
        <taxon>Datura</taxon>
    </lineage>
</organism>
<accession>A0ABS8Y6B8</accession>
<proteinExistence type="predicted"/>
<feature type="compositionally biased region" description="Basic and acidic residues" evidence="1">
    <location>
        <begin position="154"/>
        <end position="166"/>
    </location>
</feature>
<reference evidence="2 3" key="1">
    <citation type="journal article" date="2021" name="BMC Genomics">
        <title>Datura genome reveals duplications of psychoactive alkaloid biosynthetic genes and high mutation rate following tissue culture.</title>
        <authorList>
            <person name="Rajewski A."/>
            <person name="Carter-House D."/>
            <person name="Stajich J."/>
            <person name="Litt A."/>
        </authorList>
    </citation>
    <scope>NUCLEOTIDE SEQUENCE [LARGE SCALE GENOMIC DNA]</scope>
    <source>
        <strain evidence="2">AR-01</strain>
    </source>
</reference>
<evidence type="ECO:0000313" key="3">
    <source>
        <dbReference type="Proteomes" id="UP000823775"/>
    </source>
</evidence>
<sequence length="166" mass="17914">MQPVPGEGPDSQETLCNRANEHVGSDSKLNGRQSDVHTPSPSNGSQKDQVCMQGEEPGSKDVNRILTHQKFKALKELTGNQVPQTEIIEGFITTLGTGEKDVEEESPSAEGSRPGSDVGNCPFIHESGEPFSQEALLVVASPKWDGTPTQPDMEIPKTRRGDLFTS</sequence>
<keyword evidence="3" id="KW-1185">Reference proteome</keyword>
<protein>
    <submittedName>
        <fullName evidence="2">Uncharacterized protein</fullName>
    </submittedName>
</protein>